<evidence type="ECO:0000313" key="3">
    <source>
        <dbReference type="Proteomes" id="UP000238937"/>
    </source>
</evidence>
<sequence>MLKLYRELATWWPLLSPLEDYADEAEFFWHLLSEVGLPSSPSLLELGCGGGSNAFYLKKYFAHLTLTDLSPHMLAVSRALNPACDHLAGDMQTLRLGRVFDVVFIHDAIDYMTTPQDLRQAMETAFAHCTAGGVALFVPDHVRETFEPSTAHGGRDGAGRALRYLEWAYDPDENDTTYVVEFVYLLREANQPVRVEHEQHMHGIFPRAEWLRLLTAVGFQVEIVRDQYARDIFVARRPKG</sequence>
<dbReference type="InterPro" id="IPR029063">
    <property type="entry name" value="SAM-dependent_MTases_sf"/>
</dbReference>
<dbReference type="Pfam" id="PF13649">
    <property type="entry name" value="Methyltransf_25"/>
    <property type="match status" value="1"/>
</dbReference>
<evidence type="ECO:0000313" key="2">
    <source>
        <dbReference type="EMBL" id="PSB44177.1"/>
    </source>
</evidence>
<dbReference type="InterPro" id="IPR041698">
    <property type="entry name" value="Methyltransf_25"/>
</dbReference>
<dbReference type="CDD" id="cd02440">
    <property type="entry name" value="AdoMet_MTases"/>
    <property type="match status" value="1"/>
</dbReference>
<name>A0A2T1FGP4_9CYAN</name>
<keyword evidence="3" id="KW-1185">Reference proteome</keyword>
<dbReference type="SUPFAM" id="SSF53335">
    <property type="entry name" value="S-adenosyl-L-methionine-dependent methyltransferases"/>
    <property type="match status" value="1"/>
</dbReference>
<gene>
    <name evidence="2" type="ORF">C7B77_25790</name>
</gene>
<keyword evidence="2" id="KW-0808">Transferase</keyword>
<dbReference type="Gene3D" id="3.40.50.150">
    <property type="entry name" value="Vaccinia Virus protein VP39"/>
    <property type="match status" value="1"/>
</dbReference>
<dbReference type="Gene3D" id="2.20.130.10">
    <property type="entry name" value="CAC2371-like domains"/>
    <property type="match status" value="1"/>
</dbReference>
<proteinExistence type="predicted"/>
<dbReference type="OrthoDB" id="9804312at2"/>
<accession>A0A2T1FGP4</accession>
<protein>
    <submittedName>
        <fullName evidence="2">Class I SAM-dependent methyltransferase</fullName>
    </submittedName>
</protein>
<dbReference type="RefSeq" id="WP_106311728.1">
    <property type="nucleotide sequence ID" value="NZ_PVWO01000530.1"/>
</dbReference>
<comment type="caution">
    <text evidence="2">The sequence shown here is derived from an EMBL/GenBank/DDBJ whole genome shotgun (WGS) entry which is preliminary data.</text>
</comment>
<dbReference type="GO" id="GO:0008168">
    <property type="term" value="F:methyltransferase activity"/>
    <property type="evidence" value="ECO:0007669"/>
    <property type="project" value="UniProtKB-KW"/>
</dbReference>
<feature type="domain" description="Methyltransferase" evidence="1">
    <location>
        <begin position="44"/>
        <end position="133"/>
    </location>
</feature>
<dbReference type="EMBL" id="PVWO01000530">
    <property type="protein sequence ID" value="PSB44177.1"/>
    <property type="molecule type" value="Genomic_DNA"/>
</dbReference>
<reference evidence="2 3" key="1">
    <citation type="submission" date="2018-03" db="EMBL/GenBank/DDBJ databases">
        <title>The ancient ancestry and fast evolution of plastids.</title>
        <authorList>
            <person name="Moore K.R."/>
            <person name="Magnabosco C."/>
            <person name="Momper L."/>
            <person name="Gold D.A."/>
            <person name="Bosak T."/>
            <person name="Fournier G.P."/>
        </authorList>
    </citation>
    <scope>NUCLEOTIDE SEQUENCE [LARGE SCALE GENOMIC DNA]</scope>
    <source>
        <strain evidence="2 3">CCALA 037</strain>
    </source>
</reference>
<organism evidence="2 3">
    <name type="scientific">Chamaesiphon polymorphus CCALA 037</name>
    <dbReference type="NCBI Taxonomy" id="2107692"/>
    <lineage>
        <taxon>Bacteria</taxon>
        <taxon>Bacillati</taxon>
        <taxon>Cyanobacteriota</taxon>
        <taxon>Cyanophyceae</taxon>
        <taxon>Gomontiellales</taxon>
        <taxon>Chamaesiphonaceae</taxon>
        <taxon>Chamaesiphon</taxon>
    </lineage>
</organism>
<dbReference type="AlphaFoldDB" id="A0A2T1FGP4"/>
<dbReference type="GO" id="GO:0032259">
    <property type="term" value="P:methylation"/>
    <property type="evidence" value="ECO:0007669"/>
    <property type="project" value="UniProtKB-KW"/>
</dbReference>
<dbReference type="Proteomes" id="UP000238937">
    <property type="component" value="Unassembled WGS sequence"/>
</dbReference>
<evidence type="ECO:0000259" key="1">
    <source>
        <dbReference type="Pfam" id="PF13649"/>
    </source>
</evidence>
<keyword evidence="2" id="KW-0489">Methyltransferase</keyword>